<evidence type="ECO:0000256" key="3">
    <source>
        <dbReference type="SAM" id="Phobius"/>
    </source>
</evidence>
<dbReference type="GO" id="GO:0042391">
    <property type="term" value="P:regulation of membrane potential"/>
    <property type="evidence" value="ECO:0000318"/>
    <property type="project" value="GO_Central"/>
</dbReference>
<protein>
    <recommendedName>
        <fullName evidence="9">Neurotransmitter-gated ion-channel ligand-binding domain-containing protein</fullName>
    </recommendedName>
</protein>
<dbReference type="SUPFAM" id="SSF63712">
    <property type="entry name" value="Nicotinic receptor ligand binding domain-like"/>
    <property type="match status" value="1"/>
</dbReference>
<dbReference type="InParanoid" id="E9GGD4"/>
<dbReference type="GO" id="GO:0043005">
    <property type="term" value="C:neuron projection"/>
    <property type="evidence" value="ECO:0000318"/>
    <property type="project" value="GO_Central"/>
</dbReference>
<dbReference type="InterPro" id="IPR038050">
    <property type="entry name" value="Neuro_actylchol_rec"/>
</dbReference>
<dbReference type="Gene3D" id="2.70.170.10">
    <property type="entry name" value="Neurotransmitter-gated ion-channel ligand-binding domain"/>
    <property type="match status" value="1"/>
</dbReference>
<keyword evidence="3" id="KW-0812">Transmembrane</keyword>
<dbReference type="GO" id="GO:0005892">
    <property type="term" value="C:acetylcholine-gated channel complex"/>
    <property type="evidence" value="ECO:0000318"/>
    <property type="project" value="GO_Central"/>
</dbReference>
<gene>
    <name evidence="7" type="ORF">DAPPUDRAFT_102408</name>
</gene>
<reference evidence="7 8" key="1">
    <citation type="journal article" date="2011" name="Science">
        <title>The ecoresponsive genome of Daphnia pulex.</title>
        <authorList>
            <person name="Colbourne J.K."/>
            <person name="Pfrender M.E."/>
            <person name="Gilbert D."/>
            <person name="Thomas W.K."/>
            <person name="Tucker A."/>
            <person name="Oakley T.H."/>
            <person name="Tokishita S."/>
            <person name="Aerts A."/>
            <person name="Arnold G.J."/>
            <person name="Basu M.K."/>
            <person name="Bauer D.J."/>
            <person name="Caceres C.E."/>
            <person name="Carmel L."/>
            <person name="Casola C."/>
            <person name="Choi J.H."/>
            <person name="Detter J.C."/>
            <person name="Dong Q."/>
            <person name="Dusheyko S."/>
            <person name="Eads B.D."/>
            <person name="Frohlich T."/>
            <person name="Geiler-Samerotte K.A."/>
            <person name="Gerlach D."/>
            <person name="Hatcher P."/>
            <person name="Jogdeo S."/>
            <person name="Krijgsveld J."/>
            <person name="Kriventseva E.V."/>
            <person name="Kultz D."/>
            <person name="Laforsch C."/>
            <person name="Lindquist E."/>
            <person name="Lopez J."/>
            <person name="Manak J.R."/>
            <person name="Muller J."/>
            <person name="Pangilinan J."/>
            <person name="Patwardhan R.P."/>
            <person name="Pitluck S."/>
            <person name="Pritham E.J."/>
            <person name="Rechtsteiner A."/>
            <person name="Rho M."/>
            <person name="Rogozin I.B."/>
            <person name="Sakarya O."/>
            <person name="Salamov A."/>
            <person name="Schaack S."/>
            <person name="Shapiro H."/>
            <person name="Shiga Y."/>
            <person name="Skalitzky C."/>
            <person name="Smith Z."/>
            <person name="Souvorov A."/>
            <person name="Sung W."/>
            <person name="Tang Z."/>
            <person name="Tsuchiya D."/>
            <person name="Tu H."/>
            <person name="Vos H."/>
            <person name="Wang M."/>
            <person name="Wolf Y.I."/>
            <person name="Yamagata H."/>
            <person name="Yamada T."/>
            <person name="Ye Y."/>
            <person name="Shaw J.R."/>
            <person name="Andrews J."/>
            <person name="Crease T.J."/>
            <person name="Tang H."/>
            <person name="Lucas S.M."/>
            <person name="Robertson H.M."/>
            <person name="Bork P."/>
            <person name="Koonin E.V."/>
            <person name="Zdobnov E.M."/>
            <person name="Grigoriev I.V."/>
            <person name="Lynch M."/>
            <person name="Boore J.L."/>
        </authorList>
    </citation>
    <scope>NUCLEOTIDE SEQUENCE [LARGE SCALE GENOMIC DNA]</scope>
</reference>
<evidence type="ECO:0000259" key="5">
    <source>
        <dbReference type="Pfam" id="PF02932"/>
    </source>
</evidence>
<dbReference type="GO" id="GO:0007268">
    <property type="term" value="P:chemical synaptic transmission"/>
    <property type="evidence" value="ECO:0000318"/>
    <property type="project" value="GO_Central"/>
</dbReference>
<keyword evidence="8" id="KW-1185">Reference proteome</keyword>
<keyword evidence="3" id="KW-0472">Membrane</keyword>
<dbReference type="InterPro" id="IPR006029">
    <property type="entry name" value="Neurotrans-gated_channel_TM"/>
</dbReference>
<evidence type="ECO:0000256" key="1">
    <source>
        <dbReference type="ARBA" id="ARBA00004141"/>
    </source>
</evidence>
<dbReference type="InterPro" id="IPR036719">
    <property type="entry name" value="Neuro-gated_channel_TM_sf"/>
</dbReference>
<dbReference type="STRING" id="6669.E9GGD4"/>
<dbReference type="GO" id="GO:0045202">
    <property type="term" value="C:synapse"/>
    <property type="evidence" value="ECO:0000318"/>
    <property type="project" value="GO_Central"/>
</dbReference>
<dbReference type="Pfam" id="PF02931">
    <property type="entry name" value="Neur_chan_LBD"/>
    <property type="match status" value="1"/>
</dbReference>
<evidence type="ECO:0000313" key="8">
    <source>
        <dbReference type="Proteomes" id="UP000000305"/>
    </source>
</evidence>
<dbReference type="EMBL" id="GL732543">
    <property type="protein sequence ID" value="EFX81382.1"/>
    <property type="molecule type" value="Genomic_DNA"/>
</dbReference>
<comment type="subcellular location">
    <subcellularLocation>
        <location evidence="1">Membrane</location>
        <topology evidence="1">Multi-pass membrane protein</topology>
    </subcellularLocation>
</comment>
<keyword evidence="3" id="KW-1133">Transmembrane helix</keyword>
<dbReference type="Pfam" id="PF02932">
    <property type="entry name" value="Neur_chan_memb"/>
    <property type="match status" value="1"/>
</dbReference>
<dbReference type="eggNOG" id="KOG3645">
    <property type="taxonomic scope" value="Eukaryota"/>
</dbReference>
<evidence type="ECO:0000256" key="2">
    <source>
        <dbReference type="SAM" id="MobiDB-lite"/>
    </source>
</evidence>
<dbReference type="PANTHER" id="PTHR36695">
    <property type="entry name" value="AGAP008648-PA"/>
    <property type="match status" value="1"/>
</dbReference>
<dbReference type="HOGENOM" id="CLU_535597_0_0_1"/>
<feature type="transmembrane region" description="Helical" evidence="3">
    <location>
        <begin position="368"/>
        <end position="389"/>
    </location>
</feature>
<dbReference type="KEGG" id="dpx:DAPPUDRAFT_102408"/>
<dbReference type="CDD" id="cd19051">
    <property type="entry name" value="LGIC_TM_cation"/>
    <property type="match status" value="1"/>
</dbReference>
<dbReference type="Proteomes" id="UP000000305">
    <property type="component" value="Unassembled WGS sequence"/>
</dbReference>
<feature type="transmembrane region" description="Helical" evidence="3">
    <location>
        <begin position="334"/>
        <end position="356"/>
    </location>
</feature>
<dbReference type="GO" id="GO:0022848">
    <property type="term" value="F:acetylcholine-gated monoatomic cation-selective channel activity"/>
    <property type="evidence" value="ECO:0000318"/>
    <property type="project" value="GO_Central"/>
</dbReference>
<dbReference type="Gene3D" id="1.20.58.390">
    <property type="entry name" value="Neurotransmitter-gated ion-channel transmembrane domain"/>
    <property type="match status" value="1"/>
</dbReference>
<dbReference type="InterPro" id="IPR036734">
    <property type="entry name" value="Neur_chan_lig-bd_sf"/>
</dbReference>
<dbReference type="GO" id="GO:0005886">
    <property type="term" value="C:plasma membrane"/>
    <property type="evidence" value="ECO:0000318"/>
    <property type="project" value="GO_Central"/>
</dbReference>
<accession>E9GGD4</accession>
<dbReference type="InterPro" id="IPR022041">
    <property type="entry name" value="Methyltransf_FA"/>
</dbReference>
<proteinExistence type="predicted"/>
<evidence type="ECO:0000259" key="4">
    <source>
        <dbReference type="Pfam" id="PF02931"/>
    </source>
</evidence>
<feature type="domain" description="Neurotransmitter-gated ion-channel transmembrane" evidence="5">
    <location>
        <begin position="311"/>
        <end position="504"/>
    </location>
</feature>
<name>E9GGD4_DAPPU</name>
<evidence type="ECO:0000259" key="6">
    <source>
        <dbReference type="Pfam" id="PF12248"/>
    </source>
</evidence>
<dbReference type="PhylomeDB" id="E9GGD4"/>
<dbReference type="SUPFAM" id="SSF90112">
    <property type="entry name" value="Neurotransmitter-gated ion-channel transmembrane pore"/>
    <property type="match status" value="1"/>
</dbReference>
<feature type="transmembrane region" description="Helical" evidence="3">
    <location>
        <begin position="304"/>
        <end position="328"/>
    </location>
</feature>
<feature type="region of interest" description="Disordered" evidence="2">
    <location>
        <begin position="126"/>
        <end position="146"/>
    </location>
</feature>
<dbReference type="OrthoDB" id="410315at2759"/>
<feature type="domain" description="Neurotransmitter-gated ion-channel ligand-binding" evidence="4">
    <location>
        <begin position="153"/>
        <end position="227"/>
    </location>
</feature>
<dbReference type="GO" id="GO:0034220">
    <property type="term" value="P:monoatomic ion transmembrane transport"/>
    <property type="evidence" value="ECO:0000318"/>
    <property type="project" value="GO_Central"/>
</dbReference>
<dbReference type="GO" id="GO:0098662">
    <property type="term" value="P:inorganic cation transmembrane transport"/>
    <property type="evidence" value="ECO:0000318"/>
    <property type="project" value="GO_Central"/>
</dbReference>
<feature type="transmembrane region" description="Helical" evidence="3">
    <location>
        <begin position="484"/>
        <end position="508"/>
    </location>
</feature>
<sequence length="509" mass="57446">MELRFRVMAKSDAHIVLTTSPLVLNPLYEIVIGASGNNYTDLRRTMTGRSVSAVKTPSLLSDSEFRGFWVVARQGEIEVGREGETLPYFHWKDADPLPVHYYSLSSWTSTVAKWIQNCDFGGKTSWLTPSDNSSTEDNGSLGPQSEESYYNAEEKLKANLLATYNKDVRPATDHRTPVSVFLGLSLVHFDLSWRDERLKWNSSAYENVTLLHFPSHTIWQPDLKLFNGLGIDLKLSNIYGDTELIPENALYTHNLYVTNLQWELKEFNASIHKFNDCPENDGSCSNYLYPEAHFSFIVRRKSPLYIATVTVPALMLTVLTLVTFALPPNSLEKVLIGSVNLLVLSIFLIYLSSLLPPMGDHMPLVVSYLSKTLVMVVLSLVLAVVTITMTRTPRMYGPPYWIKNILTGVTGKILGLQQIITLVNRVNGDRTSRQQQSTDDYTLHVDAGDHDVNLVNTSTDQRIQAPVFRGAVEAMNPAELEWLLLAYGLDRLAFIIYFFTFMIMMAMCF</sequence>
<evidence type="ECO:0008006" key="9">
    <source>
        <dbReference type="Google" id="ProtNLM"/>
    </source>
</evidence>
<evidence type="ECO:0000313" key="7">
    <source>
        <dbReference type="EMBL" id="EFX81382.1"/>
    </source>
</evidence>
<dbReference type="AlphaFoldDB" id="E9GGD4"/>
<organism evidence="7 8">
    <name type="scientific">Daphnia pulex</name>
    <name type="common">Water flea</name>
    <dbReference type="NCBI Taxonomy" id="6669"/>
    <lineage>
        <taxon>Eukaryota</taxon>
        <taxon>Metazoa</taxon>
        <taxon>Ecdysozoa</taxon>
        <taxon>Arthropoda</taxon>
        <taxon>Crustacea</taxon>
        <taxon>Branchiopoda</taxon>
        <taxon>Diplostraca</taxon>
        <taxon>Cladocera</taxon>
        <taxon>Anomopoda</taxon>
        <taxon>Daphniidae</taxon>
        <taxon>Daphnia</taxon>
    </lineage>
</organism>
<dbReference type="InterPro" id="IPR006202">
    <property type="entry name" value="Neur_chan_lig-bd"/>
</dbReference>
<dbReference type="PANTHER" id="PTHR36695:SF12">
    <property type="entry name" value="AGAP008648-PA"/>
    <property type="match status" value="1"/>
</dbReference>
<feature type="domain" description="Farnesoic acid O-methyl transferase" evidence="6">
    <location>
        <begin position="2"/>
        <end position="119"/>
    </location>
</feature>
<dbReference type="Pfam" id="PF12248">
    <property type="entry name" value="Methyltransf_FA"/>
    <property type="match status" value="1"/>
</dbReference>
<dbReference type="GO" id="GO:0098794">
    <property type="term" value="C:postsynapse"/>
    <property type="evidence" value="ECO:0007669"/>
    <property type="project" value="GOC"/>
</dbReference>